<dbReference type="RefSeq" id="WP_165400174.1">
    <property type="nucleotide sequence ID" value="NZ_SGXD01000002.1"/>
</dbReference>
<protein>
    <submittedName>
        <fullName evidence="1">Uncharacterized protein</fullName>
    </submittedName>
</protein>
<reference evidence="1 2" key="1">
    <citation type="submission" date="2019-02" db="EMBL/GenBank/DDBJ databases">
        <title>Genomic Encyclopedia of Type Strains, Phase IV (KMG-IV): sequencing the most valuable type-strain genomes for metagenomic binning, comparative biology and taxonomic classification.</title>
        <authorList>
            <person name="Goeker M."/>
        </authorList>
    </citation>
    <scope>NUCLEOTIDE SEQUENCE [LARGE SCALE GENOMIC DNA]</scope>
    <source>
        <strain evidence="1 2">DSM 45622</strain>
    </source>
</reference>
<keyword evidence="2" id="KW-1185">Reference proteome</keyword>
<name>A0A4V2F4K9_9ACTN</name>
<comment type="caution">
    <text evidence="1">The sequence shown here is derived from an EMBL/GenBank/DDBJ whole genome shotgun (WGS) entry which is preliminary data.</text>
</comment>
<gene>
    <name evidence="1" type="ORF">EV189_1450</name>
</gene>
<dbReference type="AlphaFoldDB" id="A0A4V2F4K9"/>
<evidence type="ECO:0000313" key="2">
    <source>
        <dbReference type="Proteomes" id="UP000293638"/>
    </source>
</evidence>
<proteinExistence type="predicted"/>
<dbReference type="EMBL" id="SGXD01000002">
    <property type="protein sequence ID" value="RZS89679.1"/>
    <property type="molecule type" value="Genomic_DNA"/>
</dbReference>
<evidence type="ECO:0000313" key="1">
    <source>
        <dbReference type="EMBL" id="RZS89679.1"/>
    </source>
</evidence>
<organism evidence="1 2">
    <name type="scientific">Motilibacter rhizosphaerae</name>
    <dbReference type="NCBI Taxonomy" id="598652"/>
    <lineage>
        <taxon>Bacteria</taxon>
        <taxon>Bacillati</taxon>
        <taxon>Actinomycetota</taxon>
        <taxon>Actinomycetes</taxon>
        <taxon>Motilibacterales</taxon>
        <taxon>Motilibacteraceae</taxon>
        <taxon>Motilibacter</taxon>
    </lineage>
</organism>
<accession>A0A4V2F4K9</accession>
<sequence>MTEAPRTRLEEVRRELAELDERHGISPSLATAIVPEEVADQRRQLVEERRRLEAEQ</sequence>
<dbReference type="Proteomes" id="UP000293638">
    <property type="component" value="Unassembled WGS sequence"/>
</dbReference>